<dbReference type="Gene3D" id="3.40.630.30">
    <property type="match status" value="2"/>
</dbReference>
<reference evidence="2 3" key="1">
    <citation type="submission" date="2016-07" db="EMBL/GenBank/DDBJ databases">
        <authorList>
            <person name="Townsley L."/>
            <person name="Shank E.A."/>
        </authorList>
    </citation>
    <scope>NUCLEOTIDE SEQUENCE [LARGE SCALE GENOMIC DNA]</scope>
    <source>
        <strain evidence="2 3">CH01</strain>
    </source>
</reference>
<dbReference type="PROSITE" id="PS51186">
    <property type="entry name" value="GNAT"/>
    <property type="match status" value="1"/>
</dbReference>
<dbReference type="InterPro" id="IPR000182">
    <property type="entry name" value="GNAT_dom"/>
</dbReference>
<gene>
    <name evidence="2" type="ORF">BED47_11940</name>
</gene>
<keyword evidence="3" id="KW-1185">Reference proteome</keyword>
<dbReference type="EMBL" id="MDKC01000034">
    <property type="protein sequence ID" value="ODG90575.1"/>
    <property type="molecule type" value="Genomic_DNA"/>
</dbReference>
<accession>A0ABX2ZLG4</accession>
<evidence type="ECO:0000259" key="1">
    <source>
        <dbReference type="PROSITE" id="PS51186"/>
    </source>
</evidence>
<feature type="domain" description="N-acetyltransferase" evidence="1">
    <location>
        <begin position="163"/>
        <end position="328"/>
    </location>
</feature>
<sequence length="328" mass="37254">MKFIAFENIHLEEAASLLAIRHMYDRSNNPELPSKFEEATYAKKAIEALFNEKDSFGIAAVKDSELVGYMIGSIQTDKNRERHTWIKYAGMAIAESEDVELYRELYAEFAKKMVELGSFNHYVMVPSGNKSTLDAWLRLGFAYEQVHGLRDLSVSSDKVFEDIQIRLATSEDEKRIRELATVIMEHQAKSPVFAPGFIEERDDYQEGYAEIINDEAATLWLALYQNEIVGLQVFESATVSDENLLTPESCISLVIGATVESSRGIGVSKALLQHGLTFAEKEGYKLCETDWRITNLQSSRFWPKNGFKPIAYRLVRKIDPRIIWATGV</sequence>
<evidence type="ECO:0000313" key="3">
    <source>
        <dbReference type="Proteomes" id="UP000094580"/>
    </source>
</evidence>
<dbReference type="InterPro" id="IPR016181">
    <property type="entry name" value="Acyl_CoA_acyltransferase"/>
</dbReference>
<organism evidence="2 3">
    <name type="scientific">Gottfriedia luciferensis</name>
    <dbReference type="NCBI Taxonomy" id="178774"/>
    <lineage>
        <taxon>Bacteria</taxon>
        <taxon>Bacillati</taxon>
        <taxon>Bacillota</taxon>
        <taxon>Bacilli</taxon>
        <taxon>Bacillales</taxon>
        <taxon>Bacillaceae</taxon>
        <taxon>Gottfriedia</taxon>
    </lineage>
</organism>
<protein>
    <recommendedName>
        <fullName evidence="1">N-acetyltransferase domain-containing protein</fullName>
    </recommendedName>
</protein>
<name>A0ABX2ZLG4_9BACI</name>
<dbReference type="Proteomes" id="UP000094580">
    <property type="component" value="Unassembled WGS sequence"/>
</dbReference>
<dbReference type="RefSeq" id="WP_069034945.1">
    <property type="nucleotide sequence ID" value="NZ_MDKC01000034.1"/>
</dbReference>
<comment type="caution">
    <text evidence="2">The sequence shown here is derived from an EMBL/GenBank/DDBJ whole genome shotgun (WGS) entry which is preliminary data.</text>
</comment>
<dbReference type="SUPFAM" id="SSF55729">
    <property type="entry name" value="Acyl-CoA N-acyltransferases (Nat)"/>
    <property type="match status" value="2"/>
</dbReference>
<evidence type="ECO:0000313" key="2">
    <source>
        <dbReference type="EMBL" id="ODG90575.1"/>
    </source>
</evidence>
<proteinExistence type="predicted"/>
<dbReference type="Pfam" id="PF00583">
    <property type="entry name" value="Acetyltransf_1"/>
    <property type="match status" value="1"/>
</dbReference>